<dbReference type="AlphaFoldDB" id="A0A133ZVG9"/>
<dbReference type="SUPFAM" id="SSF143011">
    <property type="entry name" value="RelE-like"/>
    <property type="match status" value="1"/>
</dbReference>
<dbReference type="STRING" id="1379.HMPREF3186_01138"/>
<dbReference type="InterPro" id="IPR035093">
    <property type="entry name" value="RelE/ParE_toxin_dom_sf"/>
</dbReference>
<dbReference type="NCBIfam" id="TIGR02385">
    <property type="entry name" value="RelE_StbE"/>
    <property type="match status" value="1"/>
</dbReference>
<dbReference type="Pfam" id="PF05016">
    <property type="entry name" value="ParE_toxin"/>
    <property type="match status" value="1"/>
</dbReference>
<accession>A0A133ZVG9</accession>
<evidence type="ECO:0000256" key="2">
    <source>
        <dbReference type="ARBA" id="ARBA00022649"/>
    </source>
</evidence>
<evidence type="ECO:0000256" key="1">
    <source>
        <dbReference type="ARBA" id="ARBA00006226"/>
    </source>
</evidence>
<comment type="caution">
    <text evidence="3">The sequence shown here is derived from an EMBL/GenBank/DDBJ whole genome shotgun (WGS) entry which is preliminary data.</text>
</comment>
<sequence>MYKIVFDESIKKDLKKLDKQTLKIIFNWIEKNLSNTDDPRSKGKALVGNKKGYWRYGIGDYRLITRIEDDRLIIIAINFKHRREVYN</sequence>
<dbReference type="RefSeq" id="WP_060914279.1">
    <property type="nucleotide sequence ID" value="NZ_JAGZGJ010000020.1"/>
</dbReference>
<dbReference type="OrthoDB" id="9805098at2"/>
<dbReference type="InterPro" id="IPR007712">
    <property type="entry name" value="RelE/ParE_toxin"/>
</dbReference>
<dbReference type="PANTHER" id="PTHR35601">
    <property type="entry name" value="TOXIN RELE"/>
    <property type="match status" value="1"/>
</dbReference>
<gene>
    <name evidence="3" type="ORF">HMPREF3186_01138</name>
</gene>
<dbReference type="EMBL" id="LSDC01000075">
    <property type="protein sequence ID" value="KXB59438.1"/>
    <property type="molecule type" value="Genomic_DNA"/>
</dbReference>
<evidence type="ECO:0000313" key="3">
    <source>
        <dbReference type="EMBL" id="KXB59438.1"/>
    </source>
</evidence>
<protein>
    <submittedName>
        <fullName evidence="3">Addiction module toxin, RelE/StbE family</fullName>
    </submittedName>
</protein>
<reference evidence="4" key="1">
    <citation type="submission" date="2016-01" db="EMBL/GenBank/DDBJ databases">
        <authorList>
            <person name="Mitreva M."/>
            <person name="Pepin K.H."/>
            <person name="Mihindukulasuriya K.A."/>
            <person name="Fulton R."/>
            <person name="Fronick C."/>
            <person name="O'Laughlin M."/>
            <person name="Miner T."/>
            <person name="Herter B."/>
            <person name="Rosa B.A."/>
            <person name="Cordes M."/>
            <person name="Tomlinson C."/>
            <person name="Wollam A."/>
            <person name="Palsikar V.B."/>
            <person name="Mardis E.R."/>
            <person name="Wilson R.K."/>
        </authorList>
    </citation>
    <scope>NUCLEOTIDE SEQUENCE [LARGE SCALE GENOMIC DNA]</scope>
    <source>
        <strain evidence="4">DNF01167</strain>
    </source>
</reference>
<dbReference type="PANTHER" id="PTHR35601:SF1">
    <property type="entry name" value="TOXIN RELE"/>
    <property type="match status" value="1"/>
</dbReference>
<evidence type="ECO:0000313" key="4">
    <source>
        <dbReference type="Proteomes" id="UP000070355"/>
    </source>
</evidence>
<keyword evidence="2" id="KW-1277">Toxin-antitoxin system</keyword>
<name>A0A133ZVG9_9BACL</name>
<proteinExistence type="inferred from homology"/>
<dbReference type="PATRIC" id="fig|1379.3.peg.1118"/>
<dbReference type="Proteomes" id="UP000070355">
    <property type="component" value="Unassembled WGS sequence"/>
</dbReference>
<dbReference type="Gene3D" id="3.30.2310.20">
    <property type="entry name" value="RelE-like"/>
    <property type="match status" value="1"/>
</dbReference>
<comment type="similarity">
    <text evidence="1">Belongs to the RelE toxin family.</text>
</comment>
<organism evidence="3 4">
    <name type="scientific">Gemella haemolysans</name>
    <dbReference type="NCBI Taxonomy" id="1379"/>
    <lineage>
        <taxon>Bacteria</taxon>
        <taxon>Bacillati</taxon>
        <taxon>Bacillota</taxon>
        <taxon>Bacilli</taxon>
        <taxon>Bacillales</taxon>
        <taxon>Gemellaceae</taxon>
        <taxon>Gemella</taxon>
    </lineage>
</organism>